<evidence type="ECO:0000256" key="4">
    <source>
        <dbReference type="PROSITE-ProRule" id="PRU00339"/>
    </source>
</evidence>
<dbReference type="AlphaFoldDB" id="A0A554VLB7"/>
<dbReference type="InterPro" id="IPR020449">
    <property type="entry name" value="Tscrpt_reg_AraC-type_HTH"/>
</dbReference>
<dbReference type="InterPro" id="IPR019734">
    <property type="entry name" value="TPR_rpt"/>
</dbReference>
<dbReference type="InterPro" id="IPR011990">
    <property type="entry name" value="TPR-like_helical_dom_sf"/>
</dbReference>
<keyword evidence="2" id="KW-0238">DNA-binding</keyword>
<dbReference type="PROSITE" id="PS00041">
    <property type="entry name" value="HTH_ARAC_FAMILY_1"/>
    <property type="match status" value="1"/>
</dbReference>
<dbReference type="PANTHER" id="PTHR43280">
    <property type="entry name" value="ARAC-FAMILY TRANSCRIPTIONAL REGULATOR"/>
    <property type="match status" value="1"/>
</dbReference>
<accession>A0A554VLB7</accession>
<feature type="repeat" description="TPR" evidence="4">
    <location>
        <begin position="116"/>
        <end position="149"/>
    </location>
</feature>
<evidence type="ECO:0000256" key="1">
    <source>
        <dbReference type="ARBA" id="ARBA00023015"/>
    </source>
</evidence>
<dbReference type="GO" id="GO:0003700">
    <property type="term" value="F:DNA-binding transcription factor activity"/>
    <property type="evidence" value="ECO:0007669"/>
    <property type="project" value="InterPro"/>
</dbReference>
<dbReference type="InterPro" id="IPR018060">
    <property type="entry name" value="HTH_AraC"/>
</dbReference>
<dbReference type="SUPFAM" id="SSF46689">
    <property type="entry name" value="Homeodomain-like"/>
    <property type="match status" value="1"/>
</dbReference>
<keyword evidence="6" id="KW-0812">Transmembrane</keyword>
<dbReference type="GO" id="GO:0043565">
    <property type="term" value="F:sequence-specific DNA binding"/>
    <property type="evidence" value="ECO:0007669"/>
    <property type="project" value="InterPro"/>
</dbReference>
<dbReference type="SMART" id="SM00342">
    <property type="entry name" value="HTH_ARAC"/>
    <property type="match status" value="1"/>
</dbReference>
<sequence length="540" mass="63176">MFKIALKIIIILCIVMHTRAQEKKTNTETLIRENIERLTKNQSYYYDKGEYERFKLYTDSILHIAKKNNLQEIEIDAITRLGIYHKKKAEYDKALLYYLESLKLVNLIPESYKRRTVILINLGNTYNEIGNREKAKKAFKEALDYVNNHGGPSIYRMAIYVGLGELSAANNNYKKSLEYFEKSKKIGEELKRNDIIISALNSIADNYYQLKEYELSLKNSQDALALNDNNISKELIASTHYNIGSALIKLNRLEDAEQPLQIALGLAFTYEYRKTEMYVHQKLAYIYTKLGKLEKAINHQKGYDHKKGLYLSSLSEAKQLELEIELKKLEEDLAGLSEEKNFFIISGIIVFLLLSGVLFYYLKKSRKFKQETRELKEDRMLLKNENETLKIKIYKLAQQNISSLVQKNTNTHAYQNSSLTQEDREKYLQKILDYMEKEKPYLNFEIKQSDLAKELSMSVHQFSEVLNVCLKKNFNNFINLYRINEAKSLMKKNKYENYKILAIAYDAGFNSKTSFNRAFKQLVGKTPSEYREKSLKDLTL</sequence>
<evidence type="ECO:0000313" key="8">
    <source>
        <dbReference type="EMBL" id="TSE08909.1"/>
    </source>
</evidence>
<dbReference type="PANTHER" id="PTHR43280:SF29">
    <property type="entry name" value="ARAC-FAMILY TRANSCRIPTIONAL REGULATOR"/>
    <property type="match status" value="1"/>
</dbReference>
<comment type="caution">
    <text evidence="8">The sequence shown here is derived from an EMBL/GenBank/DDBJ whole genome shotgun (WGS) entry which is preliminary data.</text>
</comment>
<dbReference type="EMBL" id="VLNR01000018">
    <property type="protein sequence ID" value="TSE08909.1"/>
    <property type="molecule type" value="Genomic_DNA"/>
</dbReference>
<dbReference type="PROSITE" id="PS01124">
    <property type="entry name" value="HTH_ARAC_FAMILY_2"/>
    <property type="match status" value="1"/>
</dbReference>
<dbReference type="RefSeq" id="WP_143916443.1">
    <property type="nucleotide sequence ID" value="NZ_CANMIV010000015.1"/>
</dbReference>
<dbReference type="OrthoDB" id="5295174at2"/>
<dbReference type="Pfam" id="PF13424">
    <property type="entry name" value="TPR_12"/>
    <property type="match status" value="1"/>
</dbReference>
<keyword evidence="9" id="KW-1185">Reference proteome</keyword>
<dbReference type="SUPFAM" id="SSF48452">
    <property type="entry name" value="TPR-like"/>
    <property type="match status" value="2"/>
</dbReference>
<feature type="domain" description="HTH araC/xylS-type" evidence="7">
    <location>
        <begin position="429"/>
        <end position="533"/>
    </location>
</feature>
<keyword evidence="4" id="KW-0802">TPR repeat</keyword>
<keyword evidence="6" id="KW-0472">Membrane</keyword>
<evidence type="ECO:0000256" key="2">
    <source>
        <dbReference type="ARBA" id="ARBA00023125"/>
    </source>
</evidence>
<dbReference type="PRINTS" id="PR00032">
    <property type="entry name" value="HTHARAC"/>
</dbReference>
<keyword evidence="3" id="KW-0804">Transcription</keyword>
<dbReference type="InterPro" id="IPR018062">
    <property type="entry name" value="HTH_AraC-typ_CS"/>
</dbReference>
<evidence type="ECO:0000313" key="9">
    <source>
        <dbReference type="Proteomes" id="UP000318833"/>
    </source>
</evidence>
<reference evidence="8 9" key="1">
    <citation type="submission" date="2019-07" db="EMBL/GenBank/DDBJ databases">
        <title>The draft genome sequence of Aquimarina algiphila M91.</title>
        <authorList>
            <person name="Meng X."/>
        </authorList>
    </citation>
    <scope>NUCLEOTIDE SEQUENCE [LARGE SCALE GENOMIC DNA]</scope>
    <source>
        <strain evidence="8 9">M91</strain>
    </source>
</reference>
<keyword evidence="5" id="KW-0175">Coiled coil</keyword>
<feature type="coiled-coil region" evidence="5">
    <location>
        <begin position="365"/>
        <end position="392"/>
    </location>
</feature>
<dbReference type="Gene3D" id="1.25.40.10">
    <property type="entry name" value="Tetratricopeptide repeat domain"/>
    <property type="match status" value="2"/>
</dbReference>
<dbReference type="InterPro" id="IPR009057">
    <property type="entry name" value="Homeodomain-like_sf"/>
</dbReference>
<dbReference type="SMART" id="SM00028">
    <property type="entry name" value="TPR"/>
    <property type="match status" value="6"/>
</dbReference>
<dbReference type="Pfam" id="PF12833">
    <property type="entry name" value="HTH_18"/>
    <property type="match status" value="1"/>
</dbReference>
<protein>
    <submittedName>
        <fullName evidence="8">Tetratricopeptide repeat protein</fullName>
    </submittedName>
</protein>
<dbReference type="Pfam" id="PF13181">
    <property type="entry name" value="TPR_8"/>
    <property type="match status" value="2"/>
</dbReference>
<feature type="repeat" description="TPR" evidence="4">
    <location>
        <begin position="157"/>
        <end position="190"/>
    </location>
</feature>
<gene>
    <name evidence="8" type="ORF">FOF46_10585</name>
</gene>
<keyword evidence="6" id="KW-1133">Transmembrane helix</keyword>
<feature type="transmembrane region" description="Helical" evidence="6">
    <location>
        <begin position="342"/>
        <end position="362"/>
    </location>
</feature>
<feature type="coiled-coil region" evidence="5">
    <location>
        <begin position="312"/>
        <end position="339"/>
    </location>
</feature>
<proteinExistence type="predicted"/>
<evidence type="ECO:0000259" key="7">
    <source>
        <dbReference type="PROSITE" id="PS01124"/>
    </source>
</evidence>
<organism evidence="8 9">
    <name type="scientific">Aquimarina algiphila</name>
    <dbReference type="NCBI Taxonomy" id="2047982"/>
    <lineage>
        <taxon>Bacteria</taxon>
        <taxon>Pseudomonadati</taxon>
        <taxon>Bacteroidota</taxon>
        <taxon>Flavobacteriia</taxon>
        <taxon>Flavobacteriales</taxon>
        <taxon>Flavobacteriaceae</taxon>
        <taxon>Aquimarina</taxon>
    </lineage>
</organism>
<name>A0A554VLB7_9FLAO</name>
<evidence type="ECO:0000256" key="3">
    <source>
        <dbReference type="ARBA" id="ARBA00023163"/>
    </source>
</evidence>
<dbReference type="Proteomes" id="UP000318833">
    <property type="component" value="Unassembled WGS sequence"/>
</dbReference>
<dbReference type="PROSITE" id="PS50005">
    <property type="entry name" value="TPR"/>
    <property type="match status" value="2"/>
</dbReference>
<evidence type="ECO:0000256" key="6">
    <source>
        <dbReference type="SAM" id="Phobius"/>
    </source>
</evidence>
<keyword evidence="1" id="KW-0805">Transcription regulation</keyword>
<evidence type="ECO:0000256" key="5">
    <source>
        <dbReference type="SAM" id="Coils"/>
    </source>
</evidence>
<dbReference type="Gene3D" id="1.10.10.60">
    <property type="entry name" value="Homeodomain-like"/>
    <property type="match status" value="2"/>
</dbReference>